<name>A0AAV3YLR3_9GAST</name>
<dbReference type="AlphaFoldDB" id="A0AAV3YLR3"/>
<evidence type="ECO:0000313" key="1">
    <source>
        <dbReference type="EMBL" id="GFN83866.1"/>
    </source>
</evidence>
<organism evidence="1 2">
    <name type="scientific">Plakobranchus ocellatus</name>
    <dbReference type="NCBI Taxonomy" id="259542"/>
    <lineage>
        <taxon>Eukaryota</taxon>
        <taxon>Metazoa</taxon>
        <taxon>Spiralia</taxon>
        <taxon>Lophotrochozoa</taxon>
        <taxon>Mollusca</taxon>
        <taxon>Gastropoda</taxon>
        <taxon>Heterobranchia</taxon>
        <taxon>Euthyneura</taxon>
        <taxon>Panpulmonata</taxon>
        <taxon>Sacoglossa</taxon>
        <taxon>Placobranchoidea</taxon>
        <taxon>Plakobranchidae</taxon>
        <taxon>Plakobranchus</taxon>
    </lineage>
</organism>
<comment type="caution">
    <text evidence="1">The sequence shown here is derived from an EMBL/GenBank/DDBJ whole genome shotgun (WGS) entry which is preliminary data.</text>
</comment>
<evidence type="ECO:0008006" key="3">
    <source>
        <dbReference type="Google" id="ProtNLM"/>
    </source>
</evidence>
<dbReference type="EMBL" id="BLXT01001244">
    <property type="protein sequence ID" value="GFN83866.1"/>
    <property type="molecule type" value="Genomic_DNA"/>
</dbReference>
<proteinExistence type="predicted"/>
<evidence type="ECO:0000313" key="2">
    <source>
        <dbReference type="Proteomes" id="UP000735302"/>
    </source>
</evidence>
<dbReference type="SUPFAM" id="SSF50494">
    <property type="entry name" value="Trypsin-like serine proteases"/>
    <property type="match status" value="1"/>
</dbReference>
<keyword evidence="2" id="KW-1185">Reference proteome</keyword>
<accession>A0AAV3YLR3</accession>
<dbReference type="InterPro" id="IPR009003">
    <property type="entry name" value="Peptidase_S1_PA"/>
</dbReference>
<sequence length="471" mass="53295">MPLCQDVLMLHTQRANFQTKIWRASSSNFPDLPKSDNTEWRLSSSGGLEIKWFSKDFIPKELQDILPDTFGTDNALEKKNCKMMTSPLMKKTFLTQMMNYIYDCQLFGSGPEAAESDDAWGKCFKHPGHANFIPVSEFGEEHLPDQYRSKSVVDIVKAVANVTVKLVVRLNSATRLPFNEYCYSLRGDTNSIHVGSGWIIDVEKGFGPCQGCSECSRSSPFQGEELSKDKEQWYFVYVVTASHVVFDVDEAEATEVQIFYDDKKSRKDKRMKSIYGVALSRECSQDDSSVVRCVTHDESLAHELFRNAEKMKMIFVKRDLGIKAEESVWGASPDNRLCIVVSHPHGQPKMVTLGERKEIERIHLLMSKKMSNEMRRQFRIRNPLFYTTETCPGSSGAPVFMPTCIETRKKDPDKFSFVETLVIRSHSIGGVFDGAGLSGGLPPLSVLPRLPLQLQDSEKDNFEEVDTETAQ</sequence>
<gene>
    <name evidence="1" type="ORF">PoB_001037200</name>
</gene>
<dbReference type="Proteomes" id="UP000735302">
    <property type="component" value="Unassembled WGS sequence"/>
</dbReference>
<reference evidence="1 2" key="1">
    <citation type="journal article" date="2021" name="Elife">
        <title>Chloroplast acquisition without the gene transfer in kleptoplastic sea slugs, Plakobranchus ocellatus.</title>
        <authorList>
            <person name="Maeda T."/>
            <person name="Takahashi S."/>
            <person name="Yoshida T."/>
            <person name="Shimamura S."/>
            <person name="Takaki Y."/>
            <person name="Nagai Y."/>
            <person name="Toyoda A."/>
            <person name="Suzuki Y."/>
            <person name="Arimoto A."/>
            <person name="Ishii H."/>
            <person name="Satoh N."/>
            <person name="Nishiyama T."/>
            <person name="Hasebe M."/>
            <person name="Maruyama T."/>
            <person name="Minagawa J."/>
            <person name="Obokata J."/>
            <person name="Shigenobu S."/>
        </authorList>
    </citation>
    <scope>NUCLEOTIDE SEQUENCE [LARGE SCALE GENOMIC DNA]</scope>
</reference>
<protein>
    <recommendedName>
        <fullName evidence="3">Peptidase S1 domain-containing protein</fullName>
    </recommendedName>
</protein>